<feature type="transmembrane region" description="Helical" evidence="1">
    <location>
        <begin position="80"/>
        <end position="101"/>
    </location>
</feature>
<evidence type="ECO:0000256" key="1">
    <source>
        <dbReference type="SAM" id="Phobius"/>
    </source>
</evidence>
<reference evidence="2 3" key="1">
    <citation type="journal article" date="2011" name="J. Bacteriol.">
        <title>Complete genome sequence of 'Vulcanisaeta moutnovskia' strain 768-28, a novel member of the hyperthermophilic crenarchaeal genus vulcanisaeta.</title>
        <authorList>
            <person name="Gumerov V.M."/>
            <person name="Mardanov A.V."/>
            <person name="Beletsky A.V."/>
            <person name="Prokofeva M.I."/>
            <person name="Bonch-Osmolovskaya E.A."/>
            <person name="Ravin N.V."/>
            <person name="Skryabin K.G."/>
        </authorList>
    </citation>
    <scope>NUCLEOTIDE SEQUENCE [LARGE SCALE GENOMIC DNA]</scope>
    <source>
        <strain evidence="2 3">768-28</strain>
    </source>
</reference>
<feature type="transmembrane region" description="Helical" evidence="1">
    <location>
        <begin position="107"/>
        <end position="125"/>
    </location>
</feature>
<dbReference type="GeneID" id="10287904"/>
<name>F0QTC4_VULM7</name>
<dbReference type="Proteomes" id="UP000007485">
    <property type="component" value="Chromosome"/>
</dbReference>
<dbReference type="KEGG" id="vmo:VMUT_0252"/>
<dbReference type="EMBL" id="CP002529">
    <property type="protein sequence ID" value="ADY00466.1"/>
    <property type="molecule type" value="Genomic_DNA"/>
</dbReference>
<evidence type="ECO:0000313" key="3">
    <source>
        <dbReference type="Proteomes" id="UP000007485"/>
    </source>
</evidence>
<keyword evidence="1" id="KW-0812">Transmembrane</keyword>
<dbReference type="HOGENOM" id="CLU_1665599_0_0_2"/>
<sequence length="158" mass="17655">MVSIDGRYLVLGFLDSVLTTLVLGETTRSTVKLVVIVTVINLVTAFMAEYIEERSSLNRIERSLLMRRGSLLRTSLHRKAIYDALIKGLIFGTVSLIGALITDLTMYLIKVLWIPVIPVIMLGVFGTLMSRYFRGNAILWLILYIVLGITMSFIGSVI</sequence>
<gene>
    <name evidence="2" type="ordered locus">VMUT_0252</name>
</gene>
<evidence type="ECO:0000313" key="2">
    <source>
        <dbReference type="EMBL" id="ADY00466.1"/>
    </source>
</evidence>
<dbReference type="AlphaFoldDB" id="F0QTC4"/>
<dbReference type="eggNOG" id="arCOG01091">
    <property type="taxonomic scope" value="Archaea"/>
</dbReference>
<keyword evidence="1" id="KW-1133">Transmembrane helix</keyword>
<accession>F0QTC4</accession>
<dbReference type="OrthoDB" id="27701at2157"/>
<proteinExistence type="predicted"/>
<protein>
    <submittedName>
        <fullName evidence="2">Uncharacterized protein</fullName>
    </submittedName>
</protein>
<organism evidence="2 3">
    <name type="scientific">Vulcanisaeta moutnovskia (strain 768-28)</name>
    <dbReference type="NCBI Taxonomy" id="985053"/>
    <lineage>
        <taxon>Archaea</taxon>
        <taxon>Thermoproteota</taxon>
        <taxon>Thermoprotei</taxon>
        <taxon>Thermoproteales</taxon>
        <taxon>Thermoproteaceae</taxon>
        <taxon>Vulcanisaeta</taxon>
    </lineage>
</organism>
<keyword evidence="3" id="KW-1185">Reference proteome</keyword>
<keyword evidence="1" id="KW-0472">Membrane</keyword>
<dbReference type="STRING" id="985053.VMUT_0252"/>
<dbReference type="RefSeq" id="WP_013603629.1">
    <property type="nucleotide sequence ID" value="NC_015151.1"/>
</dbReference>
<feature type="transmembrane region" description="Helical" evidence="1">
    <location>
        <begin position="137"/>
        <end position="157"/>
    </location>
</feature>